<dbReference type="CDD" id="cd01168">
    <property type="entry name" value="adenosine_kinase"/>
    <property type="match status" value="1"/>
</dbReference>
<evidence type="ECO:0000256" key="1">
    <source>
        <dbReference type="ARBA" id="ARBA00010688"/>
    </source>
</evidence>
<evidence type="ECO:0000313" key="6">
    <source>
        <dbReference type="Proteomes" id="UP000609531"/>
    </source>
</evidence>
<dbReference type="InterPro" id="IPR052700">
    <property type="entry name" value="Carb_kinase_PfkB-like"/>
</dbReference>
<dbReference type="EMBL" id="JAEKJA010000003">
    <property type="protein sequence ID" value="MBJ3775256.1"/>
    <property type="molecule type" value="Genomic_DNA"/>
</dbReference>
<dbReference type="RefSeq" id="WP_198881133.1">
    <property type="nucleotide sequence ID" value="NZ_JAEKJA010000003.1"/>
</dbReference>
<reference evidence="5" key="1">
    <citation type="submission" date="2020-12" db="EMBL/GenBank/DDBJ databases">
        <title>Bacterial taxonomy.</title>
        <authorList>
            <person name="Pan X."/>
        </authorList>
    </citation>
    <scope>NUCLEOTIDE SEQUENCE</scope>
    <source>
        <strain evidence="5">B2012</strain>
    </source>
</reference>
<evidence type="ECO:0000256" key="2">
    <source>
        <dbReference type="ARBA" id="ARBA00022679"/>
    </source>
</evidence>
<keyword evidence="3 5" id="KW-0418">Kinase</keyword>
<feature type="domain" description="Carbohydrate kinase PfkB" evidence="4">
    <location>
        <begin position="47"/>
        <end position="317"/>
    </location>
</feature>
<organism evidence="5 6">
    <name type="scientific">Acuticoccus mangrovi</name>
    <dbReference type="NCBI Taxonomy" id="2796142"/>
    <lineage>
        <taxon>Bacteria</taxon>
        <taxon>Pseudomonadati</taxon>
        <taxon>Pseudomonadota</taxon>
        <taxon>Alphaproteobacteria</taxon>
        <taxon>Hyphomicrobiales</taxon>
        <taxon>Amorphaceae</taxon>
        <taxon>Acuticoccus</taxon>
    </lineage>
</organism>
<comment type="similarity">
    <text evidence="1">Belongs to the carbohydrate kinase PfkB family.</text>
</comment>
<dbReference type="Pfam" id="PF00294">
    <property type="entry name" value="PfkB"/>
    <property type="match status" value="1"/>
</dbReference>
<name>A0A934MGQ8_9HYPH</name>
<protein>
    <submittedName>
        <fullName evidence="5">Adenosine kinase</fullName>
    </submittedName>
</protein>
<dbReference type="Gene3D" id="3.40.1190.20">
    <property type="match status" value="1"/>
</dbReference>
<sequence length="332" mass="34715">MTDARYDVLGIGNAIFDILGHVHDDTLVENGLVKGSMRLVAADEIDAVDNLLTDSVRVSGGSAGNTIAGVASFGGKGAFIGKVAEDAFGEAYRSDMHHLGIEFRTPALKGGAPTASSVILVTPDGERTMNTFLGASQLLTIEDVDAELVDNAAITFLEGYLFDPAEAKEAFRVAAERANAAGRIAALTLSDAFCVERHRDDFHDWLKRGQIGLLFANKAEALSMFETDDLDAACRGLAEMVPHVVVTMSGDGARIIVNGETTDVPAVGTKVVDLTGAGDLFAGGYMFGMARSFGPADCARLGALAASEVISHFGARPQTTLAELAVDAGFSL</sequence>
<dbReference type="InterPro" id="IPR011611">
    <property type="entry name" value="PfkB_dom"/>
</dbReference>
<proteinExistence type="inferred from homology"/>
<evidence type="ECO:0000313" key="5">
    <source>
        <dbReference type="EMBL" id="MBJ3775256.1"/>
    </source>
</evidence>
<dbReference type="Proteomes" id="UP000609531">
    <property type="component" value="Unassembled WGS sequence"/>
</dbReference>
<gene>
    <name evidence="5" type="ORF">JCR33_06125</name>
</gene>
<evidence type="ECO:0000259" key="4">
    <source>
        <dbReference type="Pfam" id="PF00294"/>
    </source>
</evidence>
<dbReference type="PANTHER" id="PTHR43320">
    <property type="entry name" value="SUGAR KINASE"/>
    <property type="match status" value="1"/>
</dbReference>
<dbReference type="AlphaFoldDB" id="A0A934MGQ8"/>
<dbReference type="SUPFAM" id="SSF53613">
    <property type="entry name" value="Ribokinase-like"/>
    <property type="match status" value="1"/>
</dbReference>
<keyword evidence="2" id="KW-0808">Transferase</keyword>
<dbReference type="GO" id="GO:0016301">
    <property type="term" value="F:kinase activity"/>
    <property type="evidence" value="ECO:0007669"/>
    <property type="project" value="UniProtKB-KW"/>
</dbReference>
<comment type="caution">
    <text evidence="5">The sequence shown here is derived from an EMBL/GenBank/DDBJ whole genome shotgun (WGS) entry which is preliminary data.</text>
</comment>
<accession>A0A934MGQ8</accession>
<dbReference type="PANTHER" id="PTHR43320:SF3">
    <property type="entry name" value="CARBOHYDRATE KINASE PFKB DOMAIN-CONTAINING PROTEIN"/>
    <property type="match status" value="1"/>
</dbReference>
<keyword evidence="6" id="KW-1185">Reference proteome</keyword>
<dbReference type="InterPro" id="IPR029056">
    <property type="entry name" value="Ribokinase-like"/>
</dbReference>
<evidence type="ECO:0000256" key="3">
    <source>
        <dbReference type="ARBA" id="ARBA00022777"/>
    </source>
</evidence>